<evidence type="ECO:0000256" key="1">
    <source>
        <dbReference type="SAM" id="SignalP"/>
    </source>
</evidence>
<dbReference type="InterPro" id="IPR045497">
    <property type="entry name" value="DUF6438"/>
</dbReference>
<accession>A0A3N0WVW4</accession>
<evidence type="ECO:0000259" key="2">
    <source>
        <dbReference type="Pfam" id="PF20033"/>
    </source>
</evidence>
<dbReference type="AlphaFoldDB" id="A0A3N0WVW4"/>
<name>A0A3N0WVW4_9FLAO</name>
<sequence length="158" mass="18072">MKYLFSLLAISLLVMCTSQKNPDKITAVEYRSGACFGFCPIYKMKINADQTAIFEAERFNFSRDTDSQESEGNFKATIDAENYSELMEKFAALKAKNLKNFYGNKNVTDLPTAYLTITYADGTVKKIEDYGKHGTPELEKLYGFFDDLRTNQNWTKIE</sequence>
<feature type="signal peptide" evidence="1">
    <location>
        <begin position="1"/>
        <end position="20"/>
    </location>
</feature>
<dbReference type="RefSeq" id="WP_123265475.1">
    <property type="nucleotide sequence ID" value="NZ_RJUG01000003.1"/>
</dbReference>
<keyword evidence="1" id="KW-0732">Signal</keyword>
<dbReference type="Pfam" id="PF20033">
    <property type="entry name" value="DUF6438"/>
    <property type="match status" value="1"/>
</dbReference>
<dbReference type="Proteomes" id="UP000270224">
    <property type="component" value="Unassembled WGS sequence"/>
</dbReference>
<protein>
    <recommendedName>
        <fullName evidence="2">DUF6438 domain-containing protein</fullName>
    </recommendedName>
</protein>
<dbReference type="EMBL" id="RJUG01000003">
    <property type="protein sequence ID" value="ROI08891.1"/>
    <property type="molecule type" value="Genomic_DNA"/>
</dbReference>
<feature type="domain" description="DUF6438" evidence="2">
    <location>
        <begin position="27"/>
        <end position="148"/>
    </location>
</feature>
<evidence type="ECO:0000313" key="3">
    <source>
        <dbReference type="EMBL" id="ROI08891.1"/>
    </source>
</evidence>
<organism evidence="3 4">
    <name type="scientific">Kaistella daneshvariae</name>
    <dbReference type="NCBI Taxonomy" id="2487074"/>
    <lineage>
        <taxon>Bacteria</taxon>
        <taxon>Pseudomonadati</taxon>
        <taxon>Bacteroidota</taxon>
        <taxon>Flavobacteriia</taxon>
        <taxon>Flavobacteriales</taxon>
        <taxon>Weeksellaceae</taxon>
        <taxon>Chryseobacterium group</taxon>
        <taxon>Kaistella</taxon>
    </lineage>
</organism>
<gene>
    <name evidence="3" type="ORF">EGI11_05530</name>
</gene>
<dbReference type="OrthoDB" id="7172369at2"/>
<proteinExistence type="predicted"/>
<evidence type="ECO:0000313" key="4">
    <source>
        <dbReference type="Proteomes" id="UP000270224"/>
    </source>
</evidence>
<reference evidence="4" key="1">
    <citation type="submission" date="2018-11" db="EMBL/GenBank/DDBJ databases">
        <title>Proposal to divide the Flavobacteriaceae and reorganize its genera based on Amino Acid Identity values calculated from whole genome sequences.</title>
        <authorList>
            <person name="Nicholson A.C."/>
            <person name="Gulvik C.A."/>
            <person name="Whitney A.M."/>
            <person name="Humrighouse B.W."/>
            <person name="Bell M."/>
            <person name="Holmens B."/>
            <person name="Steigerwalt A."/>
            <person name="Villarma A."/>
            <person name="Sheth M."/>
            <person name="Batra D."/>
            <person name="Pryor J."/>
            <person name="Bernardet J.-F."/>
            <person name="Hugo C."/>
            <person name="Kampfer P."/>
            <person name="Newman J."/>
            <person name="Mcquiston J.R."/>
        </authorList>
    </citation>
    <scope>NUCLEOTIDE SEQUENCE [LARGE SCALE GENOMIC DNA]</scope>
    <source>
        <strain evidence="4">H3056</strain>
    </source>
</reference>
<comment type="caution">
    <text evidence="3">The sequence shown here is derived from an EMBL/GenBank/DDBJ whole genome shotgun (WGS) entry which is preliminary data.</text>
</comment>
<feature type="chain" id="PRO_5018306669" description="DUF6438 domain-containing protein" evidence="1">
    <location>
        <begin position="21"/>
        <end position="158"/>
    </location>
</feature>